<accession>A0A6P1VX96</accession>
<evidence type="ECO:0000256" key="2">
    <source>
        <dbReference type="ARBA" id="ARBA00023125"/>
    </source>
</evidence>
<dbReference type="Gene3D" id="1.10.10.60">
    <property type="entry name" value="Homeodomain-like"/>
    <property type="match status" value="1"/>
</dbReference>
<evidence type="ECO:0000256" key="1">
    <source>
        <dbReference type="ARBA" id="ARBA00023015"/>
    </source>
</evidence>
<dbReference type="InterPro" id="IPR000700">
    <property type="entry name" value="PAS-assoc_C"/>
</dbReference>
<dbReference type="GO" id="GO:0043565">
    <property type="term" value="F:sequence-specific DNA binding"/>
    <property type="evidence" value="ECO:0007669"/>
    <property type="project" value="InterPro"/>
</dbReference>
<dbReference type="Gene3D" id="3.30.450.20">
    <property type="entry name" value="PAS domain"/>
    <property type="match status" value="1"/>
</dbReference>
<dbReference type="InterPro" id="IPR009057">
    <property type="entry name" value="Homeodomain-like_sf"/>
</dbReference>
<organism evidence="6 7">
    <name type="scientific">Spirosoma endbachense</name>
    <dbReference type="NCBI Taxonomy" id="2666025"/>
    <lineage>
        <taxon>Bacteria</taxon>
        <taxon>Pseudomonadati</taxon>
        <taxon>Bacteroidota</taxon>
        <taxon>Cytophagia</taxon>
        <taxon>Cytophagales</taxon>
        <taxon>Cytophagaceae</taxon>
        <taxon>Spirosoma</taxon>
    </lineage>
</organism>
<keyword evidence="3" id="KW-0804">Transcription</keyword>
<dbReference type="PANTHER" id="PTHR43280">
    <property type="entry name" value="ARAC-FAMILY TRANSCRIPTIONAL REGULATOR"/>
    <property type="match status" value="1"/>
</dbReference>
<gene>
    <name evidence="6" type="ORF">GJR95_15400</name>
</gene>
<reference evidence="6 7" key="1">
    <citation type="submission" date="2019-11" db="EMBL/GenBank/DDBJ databases">
        <title>Spirosoma endbachense sp. nov., isolated from a natural salt meadow.</title>
        <authorList>
            <person name="Rojas J."/>
            <person name="Ambika Manirajan B."/>
            <person name="Ratering S."/>
            <person name="Suarez C."/>
            <person name="Geissler-Plaum R."/>
            <person name="Schnell S."/>
        </authorList>
    </citation>
    <scope>NUCLEOTIDE SEQUENCE [LARGE SCALE GENOMIC DNA]</scope>
    <source>
        <strain evidence="6 7">I-24</strain>
    </source>
</reference>
<dbReference type="RefSeq" id="WP_162386727.1">
    <property type="nucleotide sequence ID" value="NZ_CP045997.1"/>
</dbReference>
<sequence length="318" mass="37095">MKIYIRYMVSRRCKLVVQAILDQLGLQYLLVDLGEVELKAEMTADQRDQLKIALLIVGLELMDDKKAILIEKIKTLIIDMVHYADELPKTNNSDYISQKLNYDYTYLTNLFSQVTGTTIEHYIITQRIERVKELLLYDKLNLTQIAYKLNYSSVAHLSNQFKKVTGLTTTFFKKLKRHHRLAQHDEVLLFDEFSKLFAWSLNGRQSHYYHRSIRRGCIMVLTNPMQTILWASRSFLTMTGYKPIDVLGKTPHFLLGPGSDATTIRFIRKQLNDIQTLEADILNYRSNGETFVCHLRIDPLHNQQGELTHFIGVEYEQV</sequence>
<dbReference type="Pfam" id="PF12833">
    <property type="entry name" value="HTH_18"/>
    <property type="match status" value="1"/>
</dbReference>
<name>A0A6P1VX96_9BACT</name>
<dbReference type="NCBIfam" id="TIGR00229">
    <property type="entry name" value="sensory_box"/>
    <property type="match status" value="1"/>
</dbReference>
<dbReference type="InterPro" id="IPR035965">
    <property type="entry name" value="PAS-like_dom_sf"/>
</dbReference>
<evidence type="ECO:0000313" key="6">
    <source>
        <dbReference type="EMBL" id="QHV96319.1"/>
    </source>
</evidence>
<dbReference type="GO" id="GO:0003700">
    <property type="term" value="F:DNA-binding transcription factor activity"/>
    <property type="evidence" value="ECO:0007669"/>
    <property type="project" value="InterPro"/>
</dbReference>
<evidence type="ECO:0000313" key="7">
    <source>
        <dbReference type="Proteomes" id="UP000464577"/>
    </source>
</evidence>
<dbReference type="Pfam" id="PF13426">
    <property type="entry name" value="PAS_9"/>
    <property type="match status" value="1"/>
</dbReference>
<dbReference type="SUPFAM" id="SSF46689">
    <property type="entry name" value="Homeodomain-like"/>
    <property type="match status" value="1"/>
</dbReference>
<evidence type="ECO:0000259" key="4">
    <source>
        <dbReference type="PROSITE" id="PS01124"/>
    </source>
</evidence>
<dbReference type="PANTHER" id="PTHR43280:SF28">
    <property type="entry name" value="HTH-TYPE TRANSCRIPTIONAL ACTIVATOR RHAS"/>
    <property type="match status" value="1"/>
</dbReference>
<dbReference type="InterPro" id="IPR018060">
    <property type="entry name" value="HTH_AraC"/>
</dbReference>
<dbReference type="KEGG" id="senf:GJR95_15400"/>
<evidence type="ECO:0000256" key="3">
    <source>
        <dbReference type="ARBA" id="ARBA00023163"/>
    </source>
</evidence>
<protein>
    <submittedName>
        <fullName evidence="6">PAS domain-containing protein</fullName>
    </submittedName>
</protein>
<feature type="domain" description="PAC" evidence="5">
    <location>
        <begin position="275"/>
        <end position="318"/>
    </location>
</feature>
<dbReference type="PROSITE" id="PS50113">
    <property type="entry name" value="PAC"/>
    <property type="match status" value="1"/>
</dbReference>
<dbReference type="Proteomes" id="UP000464577">
    <property type="component" value="Chromosome"/>
</dbReference>
<dbReference type="PROSITE" id="PS01124">
    <property type="entry name" value="HTH_ARAC_FAMILY_2"/>
    <property type="match status" value="1"/>
</dbReference>
<dbReference type="SMART" id="SM00342">
    <property type="entry name" value="HTH_ARAC"/>
    <property type="match status" value="1"/>
</dbReference>
<keyword evidence="1" id="KW-0805">Transcription regulation</keyword>
<dbReference type="InterPro" id="IPR000014">
    <property type="entry name" value="PAS"/>
</dbReference>
<evidence type="ECO:0000259" key="5">
    <source>
        <dbReference type="PROSITE" id="PS50113"/>
    </source>
</evidence>
<dbReference type="EMBL" id="CP045997">
    <property type="protein sequence ID" value="QHV96319.1"/>
    <property type="molecule type" value="Genomic_DNA"/>
</dbReference>
<dbReference type="AlphaFoldDB" id="A0A6P1VX96"/>
<keyword evidence="2" id="KW-0238">DNA-binding</keyword>
<dbReference type="CDD" id="cd00130">
    <property type="entry name" value="PAS"/>
    <property type="match status" value="1"/>
</dbReference>
<proteinExistence type="predicted"/>
<keyword evidence="7" id="KW-1185">Reference proteome</keyword>
<feature type="domain" description="HTH araC/xylS-type" evidence="4">
    <location>
        <begin position="71"/>
        <end position="175"/>
    </location>
</feature>
<dbReference type="SUPFAM" id="SSF55785">
    <property type="entry name" value="PYP-like sensor domain (PAS domain)"/>
    <property type="match status" value="1"/>
</dbReference>